<sequence length="110" mass="12006">TSRHTSGNTFSKFKSFCSPDVHTNFKEVCHDSSKSSIMNNKASFTDSSQVPASTASFMSLSPRSFCSKKRSTSRGRFTEDLCASFDDSTQSFTSSTLAECSQDSNKSLPT</sequence>
<proteinExistence type="evidence at transcript level"/>
<feature type="non-terminal residue" evidence="1">
    <location>
        <position position="1"/>
    </location>
</feature>
<name>Q592V3_LYMST</name>
<feature type="non-terminal residue" evidence="1">
    <location>
        <position position="110"/>
    </location>
</feature>
<dbReference type="EMBL" id="AY577360">
    <property type="protein sequence ID" value="AAS86686.1"/>
    <property type="molecule type" value="mRNA"/>
</dbReference>
<accession>Q592V3</accession>
<reference evidence="1" key="1">
    <citation type="submission" date="2004-03" db="EMBL/GenBank/DDBJ databases">
        <title>A genome-wide screening approach for membrane-targeted gene products.</title>
        <authorList>
            <person name="Jaaro H."/>
            <person name="Levy Z."/>
            <person name="Fainzilber M."/>
        </authorList>
    </citation>
    <scope>NUCLEOTIDE SEQUENCE</scope>
    <source>
        <tissue evidence="1">CNS</tissue>
    </source>
</reference>
<organism evidence="1">
    <name type="scientific">Lymnaea stagnalis</name>
    <name type="common">Great pond snail</name>
    <name type="synonym">Helix stagnalis</name>
    <dbReference type="NCBI Taxonomy" id="6523"/>
    <lineage>
        <taxon>Eukaryota</taxon>
        <taxon>Metazoa</taxon>
        <taxon>Spiralia</taxon>
        <taxon>Lophotrochozoa</taxon>
        <taxon>Mollusca</taxon>
        <taxon>Gastropoda</taxon>
        <taxon>Heterobranchia</taxon>
        <taxon>Euthyneura</taxon>
        <taxon>Panpulmonata</taxon>
        <taxon>Hygrophila</taxon>
        <taxon>Lymnaeoidea</taxon>
        <taxon>Lymnaeidae</taxon>
        <taxon>Lymnaea</taxon>
    </lineage>
</organism>
<evidence type="ECO:0000313" key="1">
    <source>
        <dbReference type="EMBL" id="AAS86686.1"/>
    </source>
</evidence>
<protein>
    <submittedName>
        <fullName evidence="1">Uncharacterized protein</fullName>
    </submittedName>
</protein>
<dbReference type="AlphaFoldDB" id="Q592V3"/>